<organism evidence="10 11">
    <name type="scientific">Gordonia rhizosphera NBRC 16068</name>
    <dbReference type="NCBI Taxonomy" id="1108045"/>
    <lineage>
        <taxon>Bacteria</taxon>
        <taxon>Bacillati</taxon>
        <taxon>Actinomycetota</taxon>
        <taxon>Actinomycetes</taxon>
        <taxon>Mycobacteriales</taxon>
        <taxon>Gordoniaceae</taxon>
        <taxon>Gordonia</taxon>
    </lineage>
</organism>
<dbReference type="InterPro" id="IPR052195">
    <property type="entry name" value="Bact_Alkyl/Aryl-Sulfatase"/>
</dbReference>
<comment type="cofactor">
    <cofactor evidence="1">
        <name>Zn(2+)</name>
        <dbReference type="ChEBI" id="CHEBI:29105"/>
    </cofactor>
</comment>
<dbReference type="InterPro" id="IPR044097">
    <property type="entry name" value="Bds1/SdsA1_MBL-fold"/>
</dbReference>
<dbReference type="AlphaFoldDB" id="K6WXU9"/>
<dbReference type="CDD" id="cd07710">
    <property type="entry name" value="arylsulfatase_Sdsa1-like_MBL-fold"/>
    <property type="match status" value="1"/>
</dbReference>
<evidence type="ECO:0000256" key="6">
    <source>
        <dbReference type="ARBA" id="ARBA00066568"/>
    </source>
</evidence>
<proteinExistence type="inferred from homology"/>
<evidence type="ECO:0000256" key="5">
    <source>
        <dbReference type="ARBA" id="ARBA00033751"/>
    </source>
</evidence>
<dbReference type="FunFam" id="1.25.40.880:FF:000001">
    <property type="entry name" value="SDS hydrolase SdsA1"/>
    <property type="match status" value="1"/>
</dbReference>
<dbReference type="EC" id="3.1.6.21" evidence="6"/>
<reference evidence="10 11" key="1">
    <citation type="submission" date="2012-08" db="EMBL/GenBank/DDBJ databases">
        <title>Whole genome shotgun sequence of Gordonia rhizosphera NBRC 16068.</title>
        <authorList>
            <person name="Takarada H."/>
            <person name="Isaki S."/>
            <person name="Hosoyama A."/>
            <person name="Tsuchikane K."/>
            <person name="Katsumata H."/>
            <person name="Baba S."/>
            <person name="Ohji S."/>
            <person name="Yamazaki S."/>
            <person name="Fujita N."/>
        </authorList>
    </citation>
    <scope>NUCLEOTIDE SEQUENCE [LARGE SCALE GENOMIC DNA]</scope>
    <source>
        <strain evidence="10 11">NBRC 16068</strain>
    </source>
</reference>
<evidence type="ECO:0000256" key="3">
    <source>
        <dbReference type="ARBA" id="ARBA00022801"/>
    </source>
</evidence>
<evidence type="ECO:0000256" key="2">
    <source>
        <dbReference type="ARBA" id="ARBA00022723"/>
    </source>
</evidence>
<dbReference type="STRING" id="1108045.GORHZ_129_00020"/>
<keyword evidence="2" id="KW-0479">Metal-binding</keyword>
<accession>K6WXU9</accession>
<dbReference type="InterPro" id="IPR038536">
    <property type="entry name" value="Alkyl/aryl-sulf_dimr_sf"/>
</dbReference>
<dbReference type="SUPFAM" id="SSF56281">
    <property type="entry name" value="Metallo-hydrolase/oxidoreductase"/>
    <property type="match status" value="1"/>
</dbReference>
<dbReference type="GO" id="GO:0046983">
    <property type="term" value="F:protein dimerization activity"/>
    <property type="evidence" value="ECO:0007669"/>
    <property type="project" value="InterPro"/>
</dbReference>
<evidence type="ECO:0000256" key="1">
    <source>
        <dbReference type="ARBA" id="ARBA00001947"/>
    </source>
</evidence>
<dbReference type="Pfam" id="PF14864">
    <property type="entry name" value="Alkyl_sulf_C"/>
    <property type="match status" value="1"/>
</dbReference>
<dbReference type="SMART" id="SM00849">
    <property type="entry name" value="Lactamase_B"/>
    <property type="match status" value="1"/>
</dbReference>
<protein>
    <recommendedName>
        <fullName evidence="7">Linear primary-alkylsulfatase</fullName>
        <ecNumber evidence="6">3.1.6.21</ecNumber>
    </recommendedName>
    <alternativeName>
        <fullName evidence="8">Type III linear primary-alkylsulfatase</fullName>
    </alternativeName>
</protein>
<dbReference type="InterPro" id="IPR029228">
    <property type="entry name" value="Alkyl_sulf_dimr"/>
</dbReference>
<dbReference type="InterPro" id="IPR001279">
    <property type="entry name" value="Metallo-B-lactamas"/>
</dbReference>
<dbReference type="SUPFAM" id="SSF55718">
    <property type="entry name" value="SCP-like"/>
    <property type="match status" value="1"/>
</dbReference>
<comment type="similarity">
    <text evidence="5">Belongs to the metallo-beta-lactamase superfamily. Type III sulfatase family.</text>
</comment>
<dbReference type="Pfam" id="PF00753">
    <property type="entry name" value="Lactamase_B"/>
    <property type="match status" value="1"/>
</dbReference>
<dbReference type="InterPro" id="IPR036527">
    <property type="entry name" value="SCP2_sterol-bd_dom_sf"/>
</dbReference>
<comment type="caution">
    <text evidence="10">The sequence shown here is derived from an EMBL/GenBank/DDBJ whole genome shotgun (WGS) entry which is preliminary data.</text>
</comment>
<dbReference type="InterPro" id="IPR029229">
    <property type="entry name" value="Alkyl_sulf_C"/>
</dbReference>
<dbReference type="Gene3D" id="3.30.1050.10">
    <property type="entry name" value="SCP2 sterol-binding domain"/>
    <property type="match status" value="1"/>
</dbReference>
<dbReference type="PANTHER" id="PTHR43223">
    <property type="entry name" value="ALKYL/ARYL-SULFATASE"/>
    <property type="match status" value="1"/>
</dbReference>
<evidence type="ECO:0000313" key="11">
    <source>
        <dbReference type="Proteomes" id="UP000008363"/>
    </source>
</evidence>
<keyword evidence="4" id="KW-0862">Zinc</keyword>
<dbReference type="PANTHER" id="PTHR43223:SF1">
    <property type="entry name" value="ALKYL_ARYL-SULFATASE BDS1"/>
    <property type="match status" value="1"/>
</dbReference>
<sequence length="636" mass="69939">MSTNAKPATTKPATAHTAAANQSVLSALPFEDRRAFDDAHRGFIATLDPMVITDDTGRVVWDLERFAFLQDDAPDTVNPSLWRMSQLHSAHGLFKVADHIFQVRGFDISNMTIIEGDTGYVIVDPLTSVECARAAMELTYEHLGDKPIRAVIYTHSHADHFGGVKGIISDDDVTSGAVRIVAPLGFLEHAVSENVYAGNAMMRRAQYMYGQNVPVNGAGVVSTGLGIALSGGQMSLLQPTEIISESGQELVLDGVRFEFQYTPDSEAPAEMHFYLPDMRALCMAENVSHHMHNLYTLRGAQVRDSLGWSRYLDEALQRYGAISDVMFICHQWPVWGSDAISDLLAEHRDLYRYIHDETLRLAAHGHTMVEIAEMIELPEGLDTSWTARGYYGSLNHNVKGVYQRYLGWFDGNPATLHPHTPVESGRRYLEFMGGAEEVLRKARKSFDDGDYRWVAQVVNHVVFADPDNAEARELQADALEQLGYQSESAPWRNFYLTGAQDLREGVHSDEAALNGSEVVGAMTVDMLLDYMAIRVNGPKASGRNFVLLLGISDTGEYRRAELTHGVLNCTPADSTTDADATVRLPKAALTGLALGAVQLADAVSAGMVELSGDEELAYDLFALLDTFSKSFNVVTP</sequence>
<dbReference type="GO" id="GO:0046872">
    <property type="term" value="F:metal ion binding"/>
    <property type="evidence" value="ECO:0007669"/>
    <property type="project" value="UniProtKB-KW"/>
</dbReference>
<dbReference type="GO" id="GO:0018909">
    <property type="term" value="P:dodecyl sulfate metabolic process"/>
    <property type="evidence" value="ECO:0007669"/>
    <property type="project" value="InterPro"/>
</dbReference>
<evidence type="ECO:0000259" key="9">
    <source>
        <dbReference type="SMART" id="SM00849"/>
    </source>
</evidence>
<dbReference type="EMBL" id="BAHC01000129">
    <property type="protein sequence ID" value="GAB91359.1"/>
    <property type="molecule type" value="Genomic_DNA"/>
</dbReference>
<dbReference type="eggNOG" id="COG2015">
    <property type="taxonomic scope" value="Bacteria"/>
</dbReference>
<dbReference type="Pfam" id="PF14863">
    <property type="entry name" value="Alkyl_sulf_dimr"/>
    <property type="match status" value="1"/>
</dbReference>
<dbReference type="Gene3D" id="3.60.15.30">
    <property type="entry name" value="Metallo-beta-lactamase domain"/>
    <property type="match status" value="1"/>
</dbReference>
<evidence type="ECO:0000256" key="8">
    <source>
        <dbReference type="ARBA" id="ARBA00075789"/>
    </source>
</evidence>
<dbReference type="RefSeq" id="WP_006334748.1">
    <property type="nucleotide sequence ID" value="NZ_BAHC01000129.1"/>
</dbReference>
<keyword evidence="3" id="KW-0378">Hydrolase</keyword>
<evidence type="ECO:0000256" key="7">
    <source>
        <dbReference type="ARBA" id="ARBA00068034"/>
    </source>
</evidence>
<evidence type="ECO:0000313" key="10">
    <source>
        <dbReference type="EMBL" id="GAB91359.1"/>
    </source>
</evidence>
<keyword evidence="11" id="KW-1185">Reference proteome</keyword>
<dbReference type="Proteomes" id="UP000008363">
    <property type="component" value="Unassembled WGS sequence"/>
</dbReference>
<feature type="domain" description="Metallo-beta-lactamase" evidence="9">
    <location>
        <begin position="108"/>
        <end position="330"/>
    </location>
</feature>
<gene>
    <name evidence="10" type="ORF">GORHZ_129_00020</name>
</gene>
<evidence type="ECO:0000256" key="4">
    <source>
        <dbReference type="ARBA" id="ARBA00022833"/>
    </source>
</evidence>
<dbReference type="FunFam" id="3.60.15.30:FF:000001">
    <property type="entry name" value="Alkyl/aryl-sulfatase BDS1"/>
    <property type="match status" value="1"/>
</dbReference>
<dbReference type="InterPro" id="IPR036866">
    <property type="entry name" value="RibonucZ/Hydroxyglut_hydro"/>
</dbReference>
<dbReference type="GO" id="GO:0018741">
    <property type="term" value="F:linear primary-alkylsulfatase activity"/>
    <property type="evidence" value="ECO:0007669"/>
    <property type="project" value="UniProtKB-EC"/>
</dbReference>
<dbReference type="Gene3D" id="1.25.40.880">
    <property type="entry name" value="Alkyl sulfatase, dimerisation domain"/>
    <property type="match status" value="1"/>
</dbReference>
<name>K6WXU9_9ACTN</name>